<feature type="domain" description="EF-hand" evidence="5">
    <location>
        <begin position="188"/>
        <end position="223"/>
    </location>
</feature>
<evidence type="ECO:0000256" key="3">
    <source>
        <dbReference type="ARBA" id="ARBA00022837"/>
    </source>
</evidence>
<dbReference type="GO" id="GO:0005509">
    <property type="term" value="F:calcium ion binding"/>
    <property type="evidence" value="ECO:0007669"/>
    <property type="project" value="InterPro"/>
</dbReference>
<dbReference type="SMART" id="SM00054">
    <property type="entry name" value="EFh"/>
    <property type="match status" value="2"/>
</dbReference>
<dbReference type="FunFam" id="1.10.238.10:FF:000003">
    <property type="entry name" value="Calmodulin A"/>
    <property type="match status" value="1"/>
</dbReference>
<dbReference type="Gene3D" id="1.10.238.10">
    <property type="entry name" value="EF-hand"/>
    <property type="match status" value="1"/>
</dbReference>
<accession>A0A218VX53</accession>
<dbReference type="SUPFAM" id="SSF47473">
    <property type="entry name" value="EF-hand"/>
    <property type="match status" value="1"/>
</dbReference>
<evidence type="ECO:0000259" key="5">
    <source>
        <dbReference type="PROSITE" id="PS50222"/>
    </source>
</evidence>
<dbReference type="InterPro" id="IPR039647">
    <property type="entry name" value="EF_hand_pair_protein_CML-like"/>
</dbReference>
<evidence type="ECO:0000256" key="1">
    <source>
        <dbReference type="ARBA" id="ARBA00022723"/>
    </source>
</evidence>
<dbReference type="InterPro" id="IPR018247">
    <property type="entry name" value="EF_Hand_1_Ca_BS"/>
</dbReference>
<feature type="region of interest" description="Disordered" evidence="4">
    <location>
        <begin position="111"/>
        <end position="142"/>
    </location>
</feature>
<dbReference type="InterPro" id="IPR002048">
    <property type="entry name" value="EF_hand_dom"/>
</dbReference>
<dbReference type="Pfam" id="PF13499">
    <property type="entry name" value="EF-hand_7"/>
    <property type="match status" value="1"/>
</dbReference>
<dbReference type="AlphaFoldDB" id="A0A218VX53"/>
<keyword evidence="3" id="KW-0106">Calcium</keyword>
<dbReference type="InterPro" id="IPR011992">
    <property type="entry name" value="EF-hand-dom_pair"/>
</dbReference>
<dbReference type="PROSITE" id="PS50222">
    <property type="entry name" value="EF_HAND_2"/>
    <property type="match status" value="2"/>
</dbReference>
<dbReference type="EMBL" id="MTKT01005809">
    <property type="protein sequence ID" value="OWM64571.1"/>
    <property type="molecule type" value="Genomic_DNA"/>
</dbReference>
<keyword evidence="2" id="KW-0677">Repeat</keyword>
<evidence type="ECO:0000313" key="6">
    <source>
        <dbReference type="EMBL" id="OWM64571.1"/>
    </source>
</evidence>
<evidence type="ECO:0000256" key="4">
    <source>
        <dbReference type="SAM" id="MobiDB-lite"/>
    </source>
</evidence>
<feature type="compositionally biased region" description="Basic and acidic residues" evidence="4">
    <location>
        <begin position="130"/>
        <end position="140"/>
    </location>
</feature>
<reference evidence="7" key="1">
    <citation type="journal article" date="2017" name="Plant J.">
        <title>The pomegranate (Punica granatum L.) genome and the genomics of punicalagin biosynthesis.</title>
        <authorList>
            <person name="Qin G."/>
            <person name="Xu C."/>
            <person name="Ming R."/>
            <person name="Tang H."/>
            <person name="Guyot R."/>
            <person name="Kramer E.M."/>
            <person name="Hu Y."/>
            <person name="Yi X."/>
            <person name="Qi Y."/>
            <person name="Xu X."/>
            <person name="Gao Z."/>
            <person name="Pan H."/>
            <person name="Jian J."/>
            <person name="Tian Y."/>
            <person name="Yue Z."/>
            <person name="Xu Y."/>
        </authorList>
    </citation>
    <scope>NUCLEOTIDE SEQUENCE [LARGE SCALE GENOMIC DNA]</scope>
    <source>
        <strain evidence="7">cv. Dabenzi</strain>
    </source>
</reference>
<evidence type="ECO:0000313" key="7">
    <source>
        <dbReference type="Proteomes" id="UP000197138"/>
    </source>
</evidence>
<evidence type="ECO:0000256" key="2">
    <source>
        <dbReference type="ARBA" id="ARBA00022737"/>
    </source>
</evidence>
<dbReference type="PROSITE" id="PS00018">
    <property type="entry name" value="EF_HAND_1"/>
    <property type="match status" value="2"/>
</dbReference>
<organism evidence="6 7">
    <name type="scientific">Punica granatum</name>
    <name type="common">Pomegranate</name>
    <dbReference type="NCBI Taxonomy" id="22663"/>
    <lineage>
        <taxon>Eukaryota</taxon>
        <taxon>Viridiplantae</taxon>
        <taxon>Streptophyta</taxon>
        <taxon>Embryophyta</taxon>
        <taxon>Tracheophyta</taxon>
        <taxon>Spermatophyta</taxon>
        <taxon>Magnoliopsida</taxon>
        <taxon>eudicotyledons</taxon>
        <taxon>Gunneridae</taxon>
        <taxon>Pentapetalae</taxon>
        <taxon>rosids</taxon>
        <taxon>malvids</taxon>
        <taxon>Myrtales</taxon>
        <taxon>Lythraceae</taxon>
        <taxon>Punica</taxon>
    </lineage>
</organism>
<gene>
    <name evidence="6" type="ORF">CDL15_Pgr020538</name>
</gene>
<dbReference type="PANTHER" id="PTHR10891">
    <property type="entry name" value="EF-HAND CALCIUM-BINDING DOMAIN CONTAINING PROTEIN"/>
    <property type="match status" value="1"/>
</dbReference>
<feature type="domain" description="EF-hand" evidence="5">
    <location>
        <begin position="226"/>
        <end position="257"/>
    </location>
</feature>
<name>A0A218VX53_PUNGR</name>
<keyword evidence="1" id="KW-0479">Metal-binding</keyword>
<dbReference type="Proteomes" id="UP000197138">
    <property type="component" value="Unassembled WGS sequence"/>
</dbReference>
<protein>
    <recommendedName>
        <fullName evidence="5">EF-hand domain-containing protein</fullName>
    </recommendedName>
</protein>
<sequence>MFVFSVDSAKLCSTVVQGFGRKLMEVAKDEHPRAANAMESEAKPEGPVGLMDYPDPKANTNPRTRYFLSPPPHPPARPPLLAVSLRTTEKVCSQGNTLQNSFAKFWSFVRSPSEPKNSGPRPETAIQEPTRTDRRSDHDAGSSGFLCREEVEMVMERLGLSCCPASDGRIREVYGPDEISGVLDEKEPTLEEVEGAFMVFDGNRDGFIDAEELQRVLCRLGFKEGREIEDCEKMIRSFDRNGDGKIDFEEFVMFMDN</sequence>
<proteinExistence type="predicted"/>
<comment type="caution">
    <text evidence="6">The sequence shown here is derived from an EMBL/GenBank/DDBJ whole genome shotgun (WGS) entry which is preliminary data.</text>
</comment>
<dbReference type="CDD" id="cd00051">
    <property type="entry name" value="EFh"/>
    <property type="match status" value="1"/>
</dbReference>